<feature type="compositionally biased region" description="Low complexity" evidence="1">
    <location>
        <begin position="151"/>
        <end position="179"/>
    </location>
</feature>
<feature type="region of interest" description="Disordered" evidence="1">
    <location>
        <begin position="122"/>
        <end position="249"/>
    </location>
</feature>
<proteinExistence type="predicted"/>
<comment type="caution">
    <text evidence="2">The sequence shown here is derived from an EMBL/GenBank/DDBJ whole genome shotgun (WGS) entry which is preliminary data.</text>
</comment>
<feature type="region of interest" description="Disordered" evidence="1">
    <location>
        <begin position="82"/>
        <end position="106"/>
    </location>
</feature>
<evidence type="ECO:0008006" key="4">
    <source>
        <dbReference type="Google" id="ProtNLM"/>
    </source>
</evidence>
<feature type="region of interest" description="Disordered" evidence="1">
    <location>
        <begin position="1"/>
        <end position="26"/>
    </location>
</feature>
<evidence type="ECO:0000313" key="2">
    <source>
        <dbReference type="EMBL" id="MBP2047499.1"/>
    </source>
</evidence>
<dbReference type="EMBL" id="JAGGLP010000001">
    <property type="protein sequence ID" value="MBP2047499.1"/>
    <property type="molecule type" value="Genomic_DNA"/>
</dbReference>
<sequence length="249" mass="26421">MARFLLAGILGEKAGDPRGTEGKPDANEITIHSWNVKPMRRGCADPAHRSDTKTVTPPPQLTDRSATFACASGQRVLDRRHVTAGRSAPQPPKVHSSNVNSTTLNAGCRPVTGRDCLRVAGRSAGPARMHRPQDHTAGTAADRTGARPTREAATTCHATAPRPARARIRTVPGPTTPTRCPGPPRAPNTTGRRMTGCAREPGGAMHPAEAAAPGRRSARGRGLPRAGPQPRNPSAPVIRIYRQRSRSAR</sequence>
<evidence type="ECO:0000313" key="3">
    <source>
        <dbReference type="Proteomes" id="UP001519309"/>
    </source>
</evidence>
<reference evidence="2 3" key="1">
    <citation type="submission" date="2021-03" db="EMBL/GenBank/DDBJ databases">
        <title>Genomic Encyclopedia of Type Strains, Phase IV (KMG-IV): sequencing the most valuable type-strain genomes for metagenomic binning, comparative biology and taxonomic classification.</title>
        <authorList>
            <person name="Goeker M."/>
        </authorList>
    </citation>
    <scope>NUCLEOTIDE SEQUENCE [LARGE SCALE GENOMIC DNA]</scope>
    <source>
        <strain evidence="2 3">DSM 40499</strain>
    </source>
</reference>
<dbReference type="Proteomes" id="UP001519309">
    <property type="component" value="Unassembled WGS sequence"/>
</dbReference>
<gene>
    <name evidence="2" type="ORF">J2Z21_000421</name>
</gene>
<feature type="region of interest" description="Disordered" evidence="1">
    <location>
        <begin position="38"/>
        <end position="66"/>
    </location>
</feature>
<feature type="compositionally biased region" description="Basic and acidic residues" evidence="1">
    <location>
        <begin position="42"/>
        <end position="52"/>
    </location>
</feature>
<evidence type="ECO:0000256" key="1">
    <source>
        <dbReference type="SAM" id="MobiDB-lite"/>
    </source>
</evidence>
<feature type="compositionally biased region" description="Basic and acidic residues" evidence="1">
    <location>
        <begin position="13"/>
        <end position="26"/>
    </location>
</feature>
<accession>A0ABS4LJD9</accession>
<feature type="compositionally biased region" description="Polar residues" evidence="1">
    <location>
        <begin position="95"/>
        <end position="105"/>
    </location>
</feature>
<protein>
    <recommendedName>
        <fullName evidence="4">Endonuclease/exonuclease/phosphatase domain-containing protein</fullName>
    </recommendedName>
</protein>
<name>A0ABS4LJD9_9ACTN</name>
<feature type="compositionally biased region" description="Low complexity" evidence="1">
    <location>
        <begin position="207"/>
        <end position="229"/>
    </location>
</feature>
<keyword evidence="3" id="KW-1185">Reference proteome</keyword>
<organism evidence="2 3">
    <name type="scientific">Streptomyces griseochromogenes</name>
    <dbReference type="NCBI Taxonomy" id="68214"/>
    <lineage>
        <taxon>Bacteria</taxon>
        <taxon>Bacillati</taxon>
        <taxon>Actinomycetota</taxon>
        <taxon>Actinomycetes</taxon>
        <taxon>Kitasatosporales</taxon>
        <taxon>Streptomycetaceae</taxon>
        <taxon>Streptomyces</taxon>
    </lineage>
</organism>